<keyword evidence="3 5" id="KW-0418">Kinase</keyword>
<protein>
    <submittedName>
        <fullName evidence="5">Sugar or nucleoside kinase, ribokinase family</fullName>
    </submittedName>
</protein>
<evidence type="ECO:0000259" key="4">
    <source>
        <dbReference type="Pfam" id="PF00294"/>
    </source>
</evidence>
<dbReference type="GO" id="GO:0016301">
    <property type="term" value="F:kinase activity"/>
    <property type="evidence" value="ECO:0007669"/>
    <property type="project" value="UniProtKB-KW"/>
</dbReference>
<dbReference type="Pfam" id="PF00294">
    <property type="entry name" value="PfkB"/>
    <property type="match status" value="1"/>
</dbReference>
<proteinExistence type="inferred from homology"/>
<dbReference type="RefSeq" id="WP_072746841.1">
    <property type="nucleotide sequence ID" value="NZ_FOHL01000001.1"/>
</dbReference>
<dbReference type="PANTHER" id="PTHR43320">
    <property type="entry name" value="SUGAR KINASE"/>
    <property type="match status" value="1"/>
</dbReference>
<reference evidence="5 6" key="1">
    <citation type="submission" date="2016-12" db="EMBL/GenBank/DDBJ databases">
        <authorList>
            <person name="Song W.-J."/>
            <person name="Kurnit D.M."/>
        </authorList>
    </citation>
    <scope>NUCLEOTIDE SEQUENCE [LARGE SCALE GENOMIC DNA]</scope>
    <source>
        <strain evidence="5 6">CGMCC 1.10808</strain>
    </source>
</reference>
<dbReference type="OrthoDB" id="9813569at2"/>
<dbReference type="InterPro" id="IPR029056">
    <property type="entry name" value="Ribokinase-like"/>
</dbReference>
<dbReference type="PANTHER" id="PTHR43320:SF3">
    <property type="entry name" value="CARBOHYDRATE KINASE PFKB DOMAIN-CONTAINING PROTEIN"/>
    <property type="match status" value="1"/>
</dbReference>
<dbReference type="CDD" id="cd01168">
    <property type="entry name" value="adenosine_kinase"/>
    <property type="match status" value="1"/>
</dbReference>
<evidence type="ECO:0000256" key="3">
    <source>
        <dbReference type="ARBA" id="ARBA00022777"/>
    </source>
</evidence>
<dbReference type="AlphaFoldDB" id="A0A1M7SUY9"/>
<gene>
    <name evidence="5" type="ORF">SAMN05216200_103274</name>
</gene>
<keyword evidence="6" id="KW-1185">Reference proteome</keyword>
<evidence type="ECO:0000313" key="6">
    <source>
        <dbReference type="Proteomes" id="UP000184066"/>
    </source>
</evidence>
<dbReference type="InterPro" id="IPR052700">
    <property type="entry name" value="Carb_kinase_PfkB-like"/>
</dbReference>
<evidence type="ECO:0000313" key="5">
    <source>
        <dbReference type="EMBL" id="SHN62305.1"/>
    </source>
</evidence>
<keyword evidence="2" id="KW-0808">Transferase</keyword>
<evidence type="ECO:0000256" key="2">
    <source>
        <dbReference type="ARBA" id="ARBA00022679"/>
    </source>
</evidence>
<dbReference type="Gene3D" id="3.40.1190.20">
    <property type="match status" value="1"/>
</dbReference>
<dbReference type="SUPFAM" id="SSF53613">
    <property type="entry name" value="Ribokinase-like"/>
    <property type="match status" value="1"/>
</dbReference>
<dbReference type="STRING" id="1189325.SAMN04488119_101273"/>
<comment type="similarity">
    <text evidence="1">Belongs to the carbohydrate kinase PfkB family.</text>
</comment>
<feature type="domain" description="Carbohydrate kinase PfkB" evidence="4">
    <location>
        <begin position="56"/>
        <end position="319"/>
    </location>
</feature>
<organism evidence="5 6">
    <name type="scientific">Oceanicella actignis</name>
    <dbReference type="NCBI Taxonomy" id="1189325"/>
    <lineage>
        <taxon>Bacteria</taxon>
        <taxon>Pseudomonadati</taxon>
        <taxon>Pseudomonadota</taxon>
        <taxon>Alphaproteobacteria</taxon>
        <taxon>Rhodobacterales</taxon>
        <taxon>Paracoccaceae</taxon>
        <taxon>Oceanicella</taxon>
    </lineage>
</organism>
<sequence length="333" mass="35192">MTAKTYDVVGVGNAMVDVLARVTDAFLAENGVRKGVMQLVDAARALELYDRMGPAQEVSGGSAANTIAGLGMLGARTAYVGKVKDDQLGAIFAHDIRALGVDFDTPRAPRTLEGDETGRCMVLVTPDGERTMNTYLGVSATLSPEDIDPALMADARWIYLEGYRFDGPDGQAAFAKAIAAAKAAGGKVALTLSDPFCVERHRDAFRRMAREEVDLLFANEHELISLYQSATLDDAIEAARAEIPMTAVTIGPAGAYVVAGARTVHAPAAPMERVDATGAGDLFAAGFLYGLTRGRDLLTCGTMGCVCAGEVISHIGARPQTDLRQLFDRFGLG</sequence>
<name>A0A1M7SUY9_9RHOB</name>
<accession>A0A1M7SUY9</accession>
<dbReference type="Proteomes" id="UP000184066">
    <property type="component" value="Unassembled WGS sequence"/>
</dbReference>
<dbReference type="InterPro" id="IPR011611">
    <property type="entry name" value="PfkB_dom"/>
</dbReference>
<dbReference type="EMBL" id="FRDL01000003">
    <property type="protein sequence ID" value="SHN62305.1"/>
    <property type="molecule type" value="Genomic_DNA"/>
</dbReference>
<evidence type="ECO:0000256" key="1">
    <source>
        <dbReference type="ARBA" id="ARBA00010688"/>
    </source>
</evidence>